<dbReference type="AlphaFoldDB" id="A0A2P2J3U5"/>
<proteinExistence type="predicted"/>
<protein>
    <submittedName>
        <fullName evidence="1">Uncharacterized protein</fullName>
    </submittedName>
</protein>
<sequence>MLTMGFPQTGLLGYLSSEWPVNVPPPPVSRKEIPGLCNL</sequence>
<dbReference type="EMBL" id="GGEC01007544">
    <property type="protein sequence ID" value="MBW88027.1"/>
    <property type="molecule type" value="Transcribed_RNA"/>
</dbReference>
<organism evidence="1">
    <name type="scientific">Rhizophora mucronata</name>
    <name type="common">Asiatic mangrove</name>
    <dbReference type="NCBI Taxonomy" id="61149"/>
    <lineage>
        <taxon>Eukaryota</taxon>
        <taxon>Viridiplantae</taxon>
        <taxon>Streptophyta</taxon>
        <taxon>Embryophyta</taxon>
        <taxon>Tracheophyta</taxon>
        <taxon>Spermatophyta</taxon>
        <taxon>Magnoliopsida</taxon>
        <taxon>eudicotyledons</taxon>
        <taxon>Gunneridae</taxon>
        <taxon>Pentapetalae</taxon>
        <taxon>rosids</taxon>
        <taxon>fabids</taxon>
        <taxon>Malpighiales</taxon>
        <taxon>Rhizophoraceae</taxon>
        <taxon>Rhizophora</taxon>
    </lineage>
</organism>
<evidence type="ECO:0000313" key="1">
    <source>
        <dbReference type="EMBL" id="MBW88027.1"/>
    </source>
</evidence>
<name>A0A2P2J3U5_RHIMU</name>
<accession>A0A2P2J3U5</accession>
<reference evidence="1" key="1">
    <citation type="submission" date="2018-02" db="EMBL/GenBank/DDBJ databases">
        <title>Rhizophora mucronata_Transcriptome.</title>
        <authorList>
            <person name="Meera S.P."/>
            <person name="Sreeshan A."/>
            <person name="Augustine A."/>
        </authorList>
    </citation>
    <scope>NUCLEOTIDE SEQUENCE</scope>
    <source>
        <tissue evidence="1">Leaf</tissue>
    </source>
</reference>